<reference evidence="2 3" key="1">
    <citation type="journal article" date="2014" name="Agronomy (Basel)">
        <title>A Draft Genome Sequence for Ensete ventricosum, the Drought-Tolerant Tree Against Hunger.</title>
        <authorList>
            <person name="Harrison J."/>
            <person name="Moore K.A."/>
            <person name="Paszkiewicz K."/>
            <person name="Jones T."/>
            <person name="Grant M."/>
            <person name="Ambacheew D."/>
            <person name="Muzemil S."/>
            <person name="Studholme D.J."/>
        </authorList>
    </citation>
    <scope>NUCLEOTIDE SEQUENCE [LARGE SCALE GENOMIC DNA]</scope>
</reference>
<dbReference type="EMBL" id="AMZH03010516">
    <property type="protein sequence ID" value="RRT54593.1"/>
    <property type="molecule type" value="Genomic_DNA"/>
</dbReference>
<proteinExistence type="predicted"/>
<protein>
    <submittedName>
        <fullName evidence="2">Uncharacterized protein</fullName>
    </submittedName>
</protein>
<comment type="caution">
    <text evidence="2">The sequence shown here is derived from an EMBL/GenBank/DDBJ whole genome shotgun (WGS) entry which is preliminary data.</text>
</comment>
<dbReference type="Proteomes" id="UP000287651">
    <property type="component" value="Unassembled WGS sequence"/>
</dbReference>
<accession>A0A426YS68</accession>
<evidence type="ECO:0000313" key="3">
    <source>
        <dbReference type="Proteomes" id="UP000287651"/>
    </source>
</evidence>
<gene>
    <name evidence="2" type="ORF">B296_00033070</name>
</gene>
<name>A0A426YS68_ENSVE</name>
<dbReference type="AlphaFoldDB" id="A0A426YS68"/>
<evidence type="ECO:0000256" key="1">
    <source>
        <dbReference type="SAM" id="MobiDB-lite"/>
    </source>
</evidence>
<feature type="region of interest" description="Disordered" evidence="1">
    <location>
        <begin position="32"/>
        <end position="61"/>
    </location>
</feature>
<evidence type="ECO:0000313" key="2">
    <source>
        <dbReference type="EMBL" id="RRT54593.1"/>
    </source>
</evidence>
<sequence length="95" mass="11022">MGNLRAALNARERRERRNDLVGLTVGSKPERWCRLQPTHPPRPWDSTVPYPQFSQDTTGIKRQDCQRGYVGHLHPDEAFVQDLLPDHKEEPEVHS</sequence>
<organism evidence="2 3">
    <name type="scientific">Ensete ventricosum</name>
    <name type="common">Abyssinian banana</name>
    <name type="synonym">Musa ensete</name>
    <dbReference type="NCBI Taxonomy" id="4639"/>
    <lineage>
        <taxon>Eukaryota</taxon>
        <taxon>Viridiplantae</taxon>
        <taxon>Streptophyta</taxon>
        <taxon>Embryophyta</taxon>
        <taxon>Tracheophyta</taxon>
        <taxon>Spermatophyta</taxon>
        <taxon>Magnoliopsida</taxon>
        <taxon>Liliopsida</taxon>
        <taxon>Zingiberales</taxon>
        <taxon>Musaceae</taxon>
        <taxon>Ensete</taxon>
    </lineage>
</organism>